<comment type="caution">
    <text evidence="3">The sequence shown here is derived from an EMBL/GenBank/DDBJ whole genome shotgun (WGS) entry which is preliminary data.</text>
</comment>
<evidence type="ECO:0000313" key="3">
    <source>
        <dbReference type="EMBL" id="MFC5213603.1"/>
    </source>
</evidence>
<feature type="chain" id="PRO_5046517494" evidence="1">
    <location>
        <begin position="27"/>
        <end position="154"/>
    </location>
</feature>
<keyword evidence="1" id="KW-0732">Signal</keyword>
<evidence type="ECO:0000259" key="2">
    <source>
        <dbReference type="Pfam" id="PF19816"/>
    </source>
</evidence>
<dbReference type="Proteomes" id="UP001596263">
    <property type="component" value="Unassembled WGS sequence"/>
</dbReference>
<reference evidence="4" key="1">
    <citation type="journal article" date="2019" name="Int. J. Syst. Evol. Microbiol.">
        <title>The Global Catalogue of Microorganisms (GCM) 10K type strain sequencing project: providing services to taxonomists for standard genome sequencing and annotation.</title>
        <authorList>
            <consortium name="The Broad Institute Genomics Platform"/>
            <consortium name="The Broad Institute Genome Sequencing Center for Infectious Disease"/>
            <person name="Wu L."/>
            <person name="Ma J."/>
        </authorList>
    </citation>
    <scope>NUCLEOTIDE SEQUENCE [LARGE SCALE GENOMIC DNA]</scope>
    <source>
        <strain evidence="4">KCTC 42586</strain>
    </source>
</reference>
<keyword evidence="4" id="KW-1185">Reference proteome</keyword>
<dbReference type="Pfam" id="PF19816">
    <property type="entry name" value="DUF6299"/>
    <property type="match status" value="1"/>
</dbReference>
<evidence type="ECO:0000313" key="4">
    <source>
        <dbReference type="Proteomes" id="UP001596263"/>
    </source>
</evidence>
<organism evidence="3 4">
    <name type="scientific">Streptomyces coerulescens</name>
    <dbReference type="NCBI Taxonomy" id="29304"/>
    <lineage>
        <taxon>Bacteria</taxon>
        <taxon>Bacillati</taxon>
        <taxon>Actinomycetota</taxon>
        <taxon>Actinomycetes</taxon>
        <taxon>Kitasatosporales</taxon>
        <taxon>Streptomycetaceae</taxon>
        <taxon>Streptomyces</taxon>
    </lineage>
</organism>
<name>A0ABW0CE98_STRCD</name>
<sequence>MPLRPALATAVGAALFLLVAAPSAPADTDKSTEAEETVTESVTIDGPARMAADGNVTVSGTYRCVDSKGPTFVSSSIGQQATANRYAIGGTVAECDGKTHRWKNKSKPVPSTLEHGKAEVEATIVELRPTEGLGGLPLPHFHALAKKNLTLSKA</sequence>
<evidence type="ECO:0000256" key="1">
    <source>
        <dbReference type="SAM" id="SignalP"/>
    </source>
</evidence>
<proteinExistence type="predicted"/>
<dbReference type="RefSeq" id="WP_380848240.1">
    <property type="nucleotide sequence ID" value="NZ_JBHSKM010000002.1"/>
</dbReference>
<gene>
    <name evidence="3" type="ORF">ACFPQ9_07115</name>
</gene>
<dbReference type="EMBL" id="JBHSKM010000002">
    <property type="protein sequence ID" value="MFC5213603.1"/>
    <property type="molecule type" value="Genomic_DNA"/>
</dbReference>
<feature type="signal peptide" evidence="1">
    <location>
        <begin position="1"/>
        <end position="26"/>
    </location>
</feature>
<protein>
    <submittedName>
        <fullName evidence="3">DUF6299 family protein</fullName>
    </submittedName>
</protein>
<feature type="domain" description="DUF6299" evidence="2">
    <location>
        <begin position="39"/>
        <end position="153"/>
    </location>
</feature>
<dbReference type="InterPro" id="IPR046266">
    <property type="entry name" value="DUF6299"/>
</dbReference>
<accession>A0ABW0CE98</accession>